<evidence type="ECO:0000313" key="4">
    <source>
        <dbReference type="Proteomes" id="UP001600107"/>
    </source>
</evidence>
<accession>A0ABW6I4C3</accession>
<dbReference type="EMBL" id="JBHZPY010000005">
    <property type="protein sequence ID" value="MFE3871131.1"/>
    <property type="molecule type" value="Genomic_DNA"/>
</dbReference>
<evidence type="ECO:0000313" key="3">
    <source>
        <dbReference type="EMBL" id="MFE3871131.1"/>
    </source>
</evidence>
<dbReference type="InterPro" id="IPR006015">
    <property type="entry name" value="Universal_stress_UspA"/>
</dbReference>
<dbReference type="InterPro" id="IPR014729">
    <property type="entry name" value="Rossmann-like_a/b/a_fold"/>
</dbReference>
<sequence length="142" mass="15827">MDNTKKLIIAVDNDPTSEKIALNGFQLGSQLNAEIALLSVVDLTMLITEGAVTPKEFADITINDYRKNQQMLIETLFKDYKVSTFVEEGIPYEVILNVAKEWRADIIVMGTHGRTGISHLIMGSVAEKIVRHSEIPVFIIPI</sequence>
<reference evidence="3 4" key="1">
    <citation type="submission" date="2024-06" db="EMBL/GenBank/DDBJ databases">
        <title>Flavobacterium spp. isolated from glacier.</title>
        <authorList>
            <person name="Han D."/>
        </authorList>
    </citation>
    <scope>NUCLEOTIDE SEQUENCE [LARGE SCALE GENOMIC DNA]</scope>
    <source>
        <strain evidence="3 4">ZS1P70</strain>
    </source>
</reference>
<dbReference type="PRINTS" id="PR01438">
    <property type="entry name" value="UNVRSLSTRESS"/>
</dbReference>
<organism evidence="3 4">
    <name type="scientific">Flavobacterium zhoui</name>
    <dbReference type="NCBI Taxonomy" id="3230414"/>
    <lineage>
        <taxon>Bacteria</taxon>
        <taxon>Pseudomonadati</taxon>
        <taxon>Bacteroidota</taxon>
        <taxon>Flavobacteriia</taxon>
        <taxon>Flavobacteriales</taxon>
        <taxon>Flavobacteriaceae</taxon>
        <taxon>Flavobacterium</taxon>
    </lineage>
</organism>
<dbReference type="Proteomes" id="UP001600107">
    <property type="component" value="Unassembled WGS sequence"/>
</dbReference>
<dbReference type="SUPFAM" id="SSF52402">
    <property type="entry name" value="Adenine nucleotide alpha hydrolases-like"/>
    <property type="match status" value="1"/>
</dbReference>
<dbReference type="CDD" id="cd00293">
    <property type="entry name" value="USP-like"/>
    <property type="match status" value="1"/>
</dbReference>
<comment type="caution">
    <text evidence="3">The sequence shown here is derived from an EMBL/GenBank/DDBJ whole genome shotgun (WGS) entry which is preliminary data.</text>
</comment>
<feature type="domain" description="UspA" evidence="2">
    <location>
        <begin position="5"/>
        <end position="141"/>
    </location>
</feature>
<dbReference type="Pfam" id="PF00582">
    <property type="entry name" value="Usp"/>
    <property type="match status" value="1"/>
</dbReference>
<dbReference type="RefSeq" id="WP_379851512.1">
    <property type="nucleotide sequence ID" value="NZ_JBHZPY010000005.1"/>
</dbReference>
<dbReference type="PANTHER" id="PTHR46268:SF6">
    <property type="entry name" value="UNIVERSAL STRESS PROTEIN UP12"/>
    <property type="match status" value="1"/>
</dbReference>
<comment type="similarity">
    <text evidence="1">Belongs to the universal stress protein A family.</text>
</comment>
<dbReference type="InterPro" id="IPR006016">
    <property type="entry name" value="UspA"/>
</dbReference>
<dbReference type="Gene3D" id="3.40.50.620">
    <property type="entry name" value="HUPs"/>
    <property type="match status" value="1"/>
</dbReference>
<name>A0ABW6I4C3_9FLAO</name>
<dbReference type="PANTHER" id="PTHR46268">
    <property type="entry name" value="STRESS RESPONSE PROTEIN NHAX"/>
    <property type="match status" value="1"/>
</dbReference>
<proteinExistence type="inferred from homology"/>
<keyword evidence="4" id="KW-1185">Reference proteome</keyword>
<evidence type="ECO:0000259" key="2">
    <source>
        <dbReference type="Pfam" id="PF00582"/>
    </source>
</evidence>
<evidence type="ECO:0000256" key="1">
    <source>
        <dbReference type="ARBA" id="ARBA00008791"/>
    </source>
</evidence>
<gene>
    <name evidence="3" type="ORF">ACFX5F_07830</name>
</gene>
<protein>
    <submittedName>
        <fullName evidence="3">Universal stress protein</fullName>
    </submittedName>
</protein>